<protein>
    <submittedName>
        <fullName evidence="1">Uncharacterized protein</fullName>
    </submittedName>
</protein>
<proteinExistence type="predicted"/>
<dbReference type="InParanoid" id="A0A084QTA4"/>
<dbReference type="AlphaFoldDB" id="A0A084QTA4"/>
<dbReference type="EMBL" id="KL660239">
    <property type="protein sequence ID" value="KFA67189.1"/>
    <property type="molecule type" value="Genomic_DNA"/>
</dbReference>
<accession>A0A084QTA4</accession>
<dbReference type="HOGENOM" id="CLU_1687860_0_0_1"/>
<dbReference type="OrthoDB" id="2740448at2759"/>
<evidence type="ECO:0000313" key="2">
    <source>
        <dbReference type="Proteomes" id="UP000028524"/>
    </source>
</evidence>
<gene>
    <name evidence="1" type="ORF">S40285_10292</name>
</gene>
<name>A0A084QTA4_STAC4</name>
<keyword evidence="2" id="KW-1185">Reference proteome</keyword>
<evidence type="ECO:0000313" key="1">
    <source>
        <dbReference type="EMBL" id="KFA67189.1"/>
    </source>
</evidence>
<sequence>MATTSSKLPSGGASSQAQIWLFLTEEMSTTSFNHGDFALAEVKKMDLTLQHCLKLSGAQGQAQEFSFWIYSQSMNSAVQMLTDESIIATADMETFEEITDKGNMVSIVKDGETFTFTRDHLKGCIESELANLKLPTGIVVQSLGFDGRTRSVQLTS</sequence>
<dbReference type="Proteomes" id="UP000028524">
    <property type="component" value="Unassembled WGS sequence"/>
</dbReference>
<organism evidence="1 2">
    <name type="scientific">Stachybotrys chlorohalonatus (strain IBT 40285)</name>
    <dbReference type="NCBI Taxonomy" id="1283841"/>
    <lineage>
        <taxon>Eukaryota</taxon>
        <taxon>Fungi</taxon>
        <taxon>Dikarya</taxon>
        <taxon>Ascomycota</taxon>
        <taxon>Pezizomycotina</taxon>
        <taxon>Sordariomycetes</taxon>
        <taxon>Hypocreomycetidae</taxon>
        <taxon>Hypocreales</taxon>
        <taxon>Stachybotryaceae</taxon>
        <taxon>Stachybotrys</taxon>
    </lineage>
</organism>
<reference evidence="1 2" key="1">
    <citation type="journal article" date="2014" name="BMC Genomics">
        <title>Comparative genome sequencing reveals chemotype-specific gene clusters in the toxigenic black mold Stachybotrys.</title>
        <authorList>
            <person name="Semeiks J."/>
            <person name="Borek D."/>
            <person name="Otwinowski Z."/>
            <person name="Grishin N.V."/>
        </authorList>
    </citation>
    <scope>NUCLEOTIDE SEQUENCE [LARGE SCALE GENOMIC DNA]</scope>
    <source>
        <strain evidence="1 2">IBT 40285</strain>
    </source>
</reference>